<protein>
    <submittedName>
        <fullName evidence="7">Myo-inositol-1(Or 4)-monophosphatase</fullName>
    </submittedName>
</protein>
<evidence type="ECO:0000256" key="2">
    <source>
        <dbReference type="ARBA" id="ARBA00009759"/>
    </source>
</evidence>
<dbReference type="PROSITE" id="PS00629">
    <property type="entry name" value="IMP_1"/>
    <property type="match status" value="1"/>
</dbReference>
<evidence type="ECO:0000256" key="4">
    <source>
        <dbReference type="ARBA" id="ARBA00022801"/>
    </source>
</evidence>
<evidence type="ECO:0000313" key="7">
    <source>
        <dbReference type="EMBL" id="SDD47767.1"/>
    </source>
</evidence>
<accession>A0A1G6V458</accession>
<evidence type="ECO:0000256" key="1">
    <source>
        <dbReference type="ARBA" id="ARBA00001946"/>
    </source>
</evidence>
<dbReference type="InterPro" id="IPR020583">
    <property type="entry name" value="Inositol_monoP_metal-BS"/>
</dbReference>
<dbReference type="PANTHER" id="PTHR43200">
    <property type="entry name" value="PHOSPHATASE"/>
    <property type="match status" value="1"/>
</dbReference>
<dbReference type="GO" id="GO:0016791">
    <property type="term" value="F:phosphatase activity"/>
    <property type="evidence" value="ECO:0007669"/>
    <property type="project" value="UniProtKB-ARBA"/>
</dbReference>
<dbReference type="InterPro" id="IPR051090">
    <property type="entry name" value="Inositol_monoP_superfamily"/>
</dbReference>
<gene>
    <name evidence="7" type="ORF">SAMN05216337_1011166</name>
</gene>
<feature type="binding site" evidence="6">
    <location>
        <position position="91"/>
    </location>
    <ligand>
        <name>Mg(2+)</name>
        <dbReference type="ChEBI" id="CHEBI:18420"/>
        <label>1</label>
        <note>catalytic</note>
    </ligand>
</feature>
<dbReference type="EMBL" id="FMZW01000011">
    <property type="protein sequence ID" value="SDD47767.1"/>
    <property type="molecule type" value="Genomic_DNA"/>
</dbReference>
<name>A0A1G6V458_9BRAD</name>
<reference evidence="7 8" key="1">
    <citation type="submission" date="2016-10" db="EMBL/GenBank/DDBJ databases">
        <authorList>
            <person name="de Groot N.N."/>
        </authorList>
    </citation>
    <scope>NUCLEOTIDE SEQUENCE [LARGE SCALE GENOMIC DNA]</scope>
    <source>
        <strain evidence="7 8">R5</strain>
    </source>
</reference>
<dbReference type="GO" id="GO:0046872">
    <property type="term" value="F:metal ion binding"/>
    <property type="evidence" value="ECO:0007669"/>
    <property type="project" value="UniProtKB-KW"/>
</dbReference>
<keyword evidence="3 6" id="KW-0479">Metal-binding</keyword>
<dbReference type="PANTHER" id="PTHR43200:SF6">
    <property type="entry name" value="3'(2'),5'-BISPHOSPHATE NUCLEOTIDASE"/>
    <property type="match status" value="1"/>
</dbReference>
<dbReference type="PRINTS" id="PR00377">
    <property type="entry name" value="IMPHPHTASES"/>
</dbReference>
<proteinExistence type="inferred from homology"/>
<keyword evidence="4" id="KW-0378">Hydrolase</keyword>
<dbReference type="CDD" id="cd01641">
    <property type="entry name" value="Bacterial_IMPase_like_1"/>
    <property type="match status" value="1"/>
</dbReference>
<dbReference type="Gene3D" id="3.40.190.80">
    <property type="match status" value="1"/>
</dbReference>
<evidence type="ECO:0000256" key="6">
    <source>
        <dbReference type="PIRSR" id="PIRSR600760-2"/>
    </source>
</evidence>
<dbReference type="Proteomes" id="UP000199245">
    <property type="component" value="Unassembled WGS sequence"/>
</dbReference>
<evidence type="ECO:0000313" key="8">
    <source>
        <dbReference type="Proteomes" id="UP000199245"/>
    </source>
</evidence>
<dbReference type="RefSeq" id="WP_176936900.1">
    <property type="nucleotide sequence ID" value="NZ_FMZW01000011.1"/>
</dbReference>
<organism evidence="7 8">
    <name type="scientific">Bradyrhizobium brasilense</name>
    <dbReference type="NCBI Taxonomy" id="1419277"/>
    <lineage>
        <taxon>Bacteria</taxon>
        <taxon>Pseudomonadati</taxon>
        <taxon>Pseudomonadota</taxon>
        <taxon>Alphaproteobacteria</taxon>
        <taxon>Hyphomicrobiales</taxon>
        <taxon>Nitrobacteraceae</taxon>
        <taxon>Bradyrhizobium</taxon>
    </lineage>
</organism>
<dbReference type="GO" id="GO:0000105">
    <property type="term" value="P:L-histidine biosynthetic process"/>
    <property type="evidence" value="ECO:0007669"/>
    <property type="project" value="TreeGrafter"/>
</dbReference>
<comment type="similarity">
    <text evidence="2">Belongs to the inositol monophosphatase superfamily.</text>
</comment>
<comment type="cofactor">
    <cofactor evidence="1 6">
        <name>Mg(2+)</name>
        <dbReference type="ChEBI" id="CHEBI:18420"/>
    </cofactor>
</comment>
<evidence type="ECO:0000256" key="3">
    <source>
        <dbReference type="ARBA" id="ARBA00022723"/>
    </source>
</evidence>
<feature type="binding site" evidence="6">
    <location>
        <position position="74"/>
    </location>
    <ligand>
        <name>Mg(2+)</name>
        <dbReference type="ChEBI" id="CHEBI:18420"/>
        <label>1</label>
        <note>catalytic</note>
    </ligand>
</feature>
<sequence length="263" mass="29059">MDDIQDRLSASELASFFNELADVAGRIAVTHFRSRVDFERKPDLTPVTIADRAIEIELRQLIGSRFPDHGILGEEMGSTAGDRYTWYLDPIDGTKSFISGMPLFGTLVALADERDGSITAGMIDMPALAERWYGTRQGTTFNGKLARVSRTTRLEDAQIYTSSPDFFTPSDWARYDALSQKAMFRRFGGDCYQYGLLASGHCDLVVETSLKSFDFMPLIPVVEGAGGIVRDWQGRPLSPESDGRIIAAANDSLLEQALAILNQ</sequence>
<dbReference type="SUPFAM" id="SSF56655">
    <property type="entry name" value="Carbohydrate phosphatase"/>
    <property type="match status" value="1"/>
</dbReference>
<dbReference type="InterPro" id="IPR000760">
    <property type="entry name" value="Inositol_monophosphatase-like"/>
</dbReference>
<evidence type="ECO:0000256" key="5">
    <source>
        <dbReference type="ARBA" id="ARBA00022842"/>
    </source>
</evidence>
<feature type="binding site" evidence="6">
    <location>
        <position position="92"/>
    </location>
    <ligand>
        <name>Mg(2+)</name>
        <dbReference type="ChEBI" id="CHEBI:18420"/>
        <label>1</label>
        <note>catalytic</note>
    </ligand>
</feature>
<keyword evidence="5 6" id="KW-0460">Magnesium</keyword>
<dbReference type="Pfam" id="PF00459">
    <property type="entry name" value="Inositol_P"/>
    <property type="match status" value="1"/>
</dbReference>
<feature type="binding site" evidence="6">
    <location>
        <position position="214"/>
    </location>
    <ligand>
        <name>Mg(2+)</name>
        <dbReference type="ChEBI" id="CHEBI:18420"/>
        <label>1</label>
        <note>catalytic</note>
    </ligand>
</feature>
<feature type="binding site" evidence="6">
    <location>
        <position position="89"/>
    </location>
    <ligand>
        <name>Mg(2+)</name>
        <dbReference type="ChEBI" id="CHEBI:18420"/>
        <label>1</label>
        <note>catalytic</note>
    </ligand>
</feature>
<dbReference type="AlphaFoldDB" id="A0A1G6V458"/>
<dbReference type="Gene3D" id="3.30.540.10">
    <property type="entry name" value="Fructose-1,6-Bisphosphatase, subunit A, domain 1"/>
    <property type="match status" value="1"/>
</dbReference>